<evidence type="ECO:0000313" key="1">
    <source>
        <dbReference type="EMBL" id="KAI5063927.1"/>
    </source>
</evidence>
<dbReference type="Proteomes" id="UP000886520">
    <property type="component" value="Chromosome 20"/>
</dbReference>
<sequence length="74" mass="8517">MPMVFRSMPSCDGSSLASPCQKACIRVQLSVISPRRRRYCLVRLRPAEELLVAWLQRPISHRRKGRRLAYCSAT</sequence>
<name>A0A9D4UA98_ADICA</name>
<gene>
    <name evidence="1" type="ORF">GOP47_0020597</name>
</gene>
<proteinExistence type="predicted"/>
<comment type="caution">
    <text evidence="1">The sequence shown here is derived from an EMBL/GenBank/DDBJ whole genome shotgun (WGS) entry which is preliminary data.</text>
</comment>
<dbReference type="AlphaFoldDB" id="A0A9D4UA98"/>
<protein>
    <submittedName>
        <fullName evidence="1">Uncharacterized protein</fullName>
    </submittedName>
</protein>
<organism evidence="1 2">
    <name type="scientific">Adiantum capillus-veneris</name>
    <name type="common">Maidenhair fern</name>
    <dbReference type="NCBI Taxonomy" id="13818"/>
    <lineage>
        <taxon>Eukaryota</taxon>
        <taxon>Viridiplantae</taxon>
        <taxon>Streptophyta</taxon>
        <taxon>Embryophyta</taxon>
        <taxon>Tracheophyta</taxon>
        <taxon>Polypodiopsida</taxon>
        <taxon>Polypodiidae</taxon>
        <taxon>Polypodiales</taxon>
        <taxon>Pteridineae</taxon>
        <taxon>Pteridaceae</taxon>
        <taxon>Vittarioideae</taxon>
        <taxon>Adiantum</taxon>
    </lineage>
</organism>
<dbReference type="EMBL" id="JABFUD020000020">
    <property type="protein sequence ID" value="KAI5063927.1"/>
    <property type="molecule type" value="Genomic_DNA"/>
</dbReference>
<accession>A0A9D4UA98</accession>
<reference evidence="1" key="1">
    <citation type="submission" date="2021-01" db="EMBL/GenBank/DDBJ databases">
        <title>Adiantum capillus-veneris genome.</title>
        <authorList>
            <person name="Fang Y."/>
            <person name="Liao Q."/>
        </authorList>
    </citation>
    <scope>NUCLEOTIDE SEQUENCE</scope>
    <source>
        <strain evidence="1">H3</strain>
        <tissue evidence="1">Leaf</tissue>
    </source>
</reference>
<keyword evidence="2" id="KW-1185">Reference proteome</keyword>
<evidence type="ECO:0000313" key="2">
    <source>
        <dbReference type="Proteomes" id="UP000886520"/>
    </source>
</evidence>